<gene>
    <name evidence="1" type="ORF">ENT43_03705</name>
</gene>
<evidence type="ECO:0000313" key="1">
    <source>
        <dbReference type="EMBL" id="HGT71337.1"/>
    </source>
</evidence>
<accession>A0A7C4M0B6</accession>
<dbReference type="Gene3D" id="3.40.50.2020">
    <property type="match status" value="1"/>
</dbReference>
<protein>
    <recommendedName>
        <fullName evidence="2">Phosphoribosyltransferase domain-containing protein</fullName>
    </recommendedName>
</protein>
<dbReference type="InterPro" id="IPR000836">
    <property type="entry name" value="PRTase_dom"/>
</dbReference>
<name>A0A7C4M0B6_UNCC3</name>
<sequence>MGKVFCVVDYYAENSSEKYWRKIDSEIKKIVSIPKHKVIHDRYGRRVCRPEKFSIENLANYGESYRSFKFYCNNLRSNLVSILENNKEKPNVIIALGGARILAWQIHSSLVDSDNPVLFGVMEMNRVVLNDRVVGFNYNLDHFSSNFYPANVKAIVVEDFINTGRSTEIAIKKIRKLGGEILAVVSFGNALGLYWPFEVSTNITFLNFDFTKIMAEDCPICSKKIHI</sequence>
<reference evidence="1" key="1">
    <citation type="journal article" date="2020" name="mSystems">
        <title>Genome- and Community-Level Interaction Insights into Carbon Utilization and Element Cycling Functions of Hydrothermarchaeota in Hydrothermal Sediment.</title>
        <authorList>
            <person name="Zhou Z."/>
            <person name="Liu Y."/>
            <person name="Xu W."/>
            <person name="Pan J."/>
            <person name="Luo Z.H."/>
            <person name="Li M."/>
        </authorList>
    </citation>
    <scope>NUCLEOTIDE SEQUENCE [LARGE SCALE GENOMIC DNA]</scope>
    <source>
        <strain evidence="1">SpSt-579</strain>
    </source>
</reference>
<dbReference type="CDD" id="cd06223">
    <property type="entry name" value="PRTases_typeI"/>
    <property type="match status" value="1"/>
</dbReference>
<dbReference type="InterPro" id="IPR029057">
    <property type="entry name" value="PRTase-like"/>
</dbReference>
<dbReference type="AlphaFoldDB" id="A0A7C4M0B6"/>
<dbReference type="EMBL" id="DSYQ01000020">
    <property type="protein sequence ID" value="HGT71337.1"/>
    <property type="molecule type" value="Genomic_DNA"/>
</dbReference>
<proteinExistence type="predicted"/>
<dbReference type="SUPFAM" id="SSF53271">
    <property type="entry name" value="PRTase-like"/>
    <property type="match status" value="1"/>
</dbReference>
<evidence type="ECO:0008006" key="2">
    <source>
        <dbReference type="Google" id="ProtNLM"/>
    </source>
</evidence>
<organism evidence="1">
    <name type="scientific">candidate division CPR3 bacterium</name>
    <dbReference type="NCBI Taxonomy" id="2268181"/>
    <lineage>
        <taxon>Bacteria</taxon>
        <taxon>Bacteria division CPR3</taxon>
    </lineage>
</organism>
<comment type="caution">
    <text evidence="1">The sequence shown here is derived from an EMBL/GenBank/DDBJ whole genome shotgun (WGS) entry which is preliminary data.</text>
</comment>